<keyword evidence="2" id="KW-1185">Reference proteome</keyword>
<dbReference type="EMBL" id="QICL01000004">
    <property type="protein sequence ID" value="PXV66880.1"/>
    <property type="molecule type" value="Genomic_DNA"/>
</dbReference>
<dbReference type="GO" id="GO:0033104">
    <property type="term" value="C:type VI protein secretion system complex"/>
    <property type="evidence" value="ECO:0007669"/>
    <property type="project" value="InterPro"/>
</dbReference>
<organism evidence="1 2">
    <name type="scientific">Dysgonomonas alginatilytica</name>
    <dbReference type="NCBI Taxonomy" id="1605892"/>
    <lineage>
        <taxon>Bacteria</taxon>
        <taxon>Pseudomonadati</taxon>
        <taxon>Bacteroidota</taxon>
        <taxon>Bacteroidia</taxon>
        <taxon>Bacteroidales</taxon>
        <taxon>Dysgonomonadaceae</taxon>
        <taxon>Dysgonomonas</taxon>
    </lineage>
</organism>
<dbReference type="RefSeq" id="WP_110309836.1">
    <property type="nucleotide sequence ID" value="NZ_QICL01000004.1"/>
</dbReference>
<dbReference type="InterPro" id="IPR041408">
    <property type="entry name" value="Hcp_Tssd"/>
</dbReference>
<gene>
    <name evidence="1" type="ORF">CLV62_104141</name>
</gene>
<accession>A0A2V3PRC4</accession>
<dbReference type="AlphaFoldDB" id="A0A2V3PRC4"/>
<name>A0A2V3PRC4_9BACT</name>
<reference evidence="1 2" key="1">
    <citation type="submission" date="2018-03" db="EMBL/GenBank/DDBJ databases">
        <title>Genomic Encyclopedia of Archaeal and Bacterial Type Strains, Phase II (KMG-II): from individual species to whole genera.</title>
        <authorList>
            <person name="Goeker M."/>
        </authorList>
    </citation>
    <scope>NUCLEOTIDE SEQUENCE [LARGE SCALE GENOMIC DNA]</scope>
    <source>
        <strain evidence="1 2">DSM 100214</strain>
    </source>
</reference>
<evidence type="ECO:0000313" key="1">
    <source>
        <dbReference type="EMBL" id="PXV66880.1"/>
    </source>
</evidence>
<protein>
    <submittedName>
        <fullName evidence="1">Uncharacterized protein</fullName>
    </submittedName>
</protein>
<dbReference type="Pfam" id="PF17642">
    <property type="entry name" value="TssD"/>
    <property type="match status" value="1"/>
</dbReference>
<proteinExistence type="predicted"/>
<dbReference type="Proteomes" id="UP000247973">
    <property type="component" value="Unassembled WGS sequence"/>
</dbReference>
<evidence type="ECO:0000313" key="2">
    <source>
        <dbReference type="Proteomes" id="UP000247973"/>
    </source>
</evidence>
<comment type="caution">
    <text evidence="1">The sequence shown here is derived from an EMBL/GenBank/DDBJ whole genome shotgun (WGS) entry which is preliminary data.</text>
</comment>
<sequence length="530" mass="61609">MAFKAILKVEGEERTLLTYHNYLFDMWGVDFSKVTKTYPTLYDYMAVAKASPYAFRRYGEPLGGLFDFTMESTDDDDFFYHWFKSNLKEGRTYLNHGVIELYDHKDEYMPMRRIEFWDAWITEISEHHSAYSNIPMILAFTISPATIRVNKQLVFQKNWKQTDINQQGGQPQEKAEPAIKRIYWKGRERGIERKDIMLNHSTDLEIEFSKFTEGDNVEFTVKQNKGRRIKGQAKEFTINGTIEENGTMTIPYFKVECDFKADNQNFGNIEFYYNDNKVGELKENFGWTWIKDGGLLKIFANIESKVNYLAMGCTEGDYKEAVNNQFKRTLELSSDGLVTGKLFFDGTYTKEPPQVVPKLDIIEEAKKVEGFFTLGTQTTDVHAKVESMPIDDSFLTTDLGESGVHELLHTLRLHHPFALTQAEDTKLINIGWERLITVQGTDPNIAYNIMNYDVKIIDGKKLSDLWKLKRPEYITKGQLQFIFNEIDRQQKGKGTVQDVAEASHIRSEWDTYWDEANFPGKELEEQIRPK</sequence>
<dbReference type="OrthoDB" id="955509at2"/>